<dbReference type="GO" id="GO:0016020">
    <property type="term" value="C:membrane"/>
    <property type="evidence" value="ECO:0007669"/>
    <property type="project" value="UniProtKB-SubCell"/>
</dbReference>
<evidence type="ECO:0000313" key="11">
    <source>
        <dbReference type="Proteomes" id="UP001293593"/>
    </source>
</evidence>
<keyword evidence="3 7" id="KW-0964">Secreted</keyword>
<evidence type="ECO:0000256" key="6">
    <source>
        <dbReference type="ARBA" id="ARBA00023316"/>
    </source>
</evidence>
<dbReference type="InterPro" id="IPR007118">
    <property type="entry name" value="Expan_Lol_pI"/>
</dbReference>
<feature type="signal peptide" evidence="7">
    <location>
        <begin position="1"/>
        <end position="26"/>
    </location>
</feature>
<accession>A0AAE1MTC7</accession>
<dbReference type="PRINTS" id="PR01226">
    <property type="entry name" value="EXPANSIN"/>
</dbReference>
<dbReference type="SUPFAM" id="SSF50685">
    <property type="entry name" value="Barwin-like endoglucanases"/>
    <property type="match status" value="1"/>
</dbReference>
<evidence type="ECO:0000256" key="4">
    <source>
        <dbReference type="ARBA" id="ARBA00022729"/>
    </source>
</evidence>
<dbReference type="Gene3D" id="2.60.40.760">
    <property type="entry name" value="Expansin, cellulose-binding-like domain"/>
    <property type="match status" value="1"/>
</dbReference>
<dbReference type="SUPFAM" id="SSF49590">
    <property type="entry name" value="PHL pollen allergen"/>
    <property type="match status" value="1"/>
</dbReference>
<dbReference type="GO" id="GO:0009664">
    <property type="term" value="P:plant-type cell wall organization"/>
    <property type="evidence" value="ECO:0007669"/>
    <property type="project" value="InterPro"/>
</dbReference>
<evidence type="ECO:0000259" key="9">
    <source>
        <dbReference type="PROSITE" id="PS50843"/>
    </source>
</evidence>
<dbReference type="InterPro" id="IPR007117">
    <property type="entry name" value="Expansin_CBD"/>
</dbReference>
<feature type="domain" description="Expansin-like CBD" evidence="9">
    <location>
        <begin position="167"/>
        <end position="247"/>
    </location>
</feature>
<dbReference type="PROSITE" id="PS50843">
    <property type="entry name" value="EXPANSIN_CBD"/>
    <property type="match status" value="1"/>
</dbReference>
<organism evidence="10 11">
    <name type="scientific">Acacia crassicarpa</name>
    <name type="common">northern wattle</name>
    <dbReference type="NCBI Taxonomy" id="499986"/>
    <lineage>
        <taxon>Eukaryota</taxon>
        <taxon>Viridiplantae</taxon>
        <taxon>Streptophyta</taxon>
        <taxon>Embryophyta</taxon>
        <taxon>Tracheophyta</taxon>
        <taxon>Spermatophyta</taxon>
        <taxon>Magnoliopsida</taxon>
        <taxon>eudicotyledons</taxon>
        <taxon>Gunneridae</taxon>
        <taxon>Pentapetalae</taxon>
        <taxon>rosids</taxon>
        <taxon>fabids</taxon>
        <taxon>Fabales</taxon>
        <taxon>Fabaceae</taxon>
        <taxon>Caesalpinioideae</taxon>
        <taxon>mimosoid clade</taxon>
        <taxon>Acacieae</taxon>
        <taxon>Acacia</taxon>
    </lineage>
</organism>
<evidence type="ECO:0000313" key="10">
    <source>
        <dbReference type="EMBL" id="KAK4272816.1"/>
    </source>
</evidence>
<evidence type="ECO:0000256" key="3">
    <source>
        <dbReference type="ARBA" id="ARBA00022525"/>
    </source>
</evidence>
<sequence>MTFPFTTLLASSFLFLVAVPLPWVHATVPRQWKKAHATFYEGSSTSYGGACGYDDIARQGYGDTAAVSTAMFKDGLTCGACYEIRCVDSPQWCKRGQPVLHVTATNHCPGGSGDGWCSPPKKHFDLAKPSFAKIVTDFKAGVVPVEYRRVRCKKNGGIKVKMTGNPYYNAAWVYNVGGAGNVVAVQVKSGNSPVWKEMKREWGQKWVLNDKIDEGDLSFRVHTSDGKVVTASSVCPKGWQYGQTFQAHQNFA</sequence>
<dbReference type="InterPro" id="IPR036908">
    <property type="entry name" value="RlpA-like_sf"/>
</dbReference>
<keyword evidence="4 7" id="KW-0732">Signal</keyword>
<dbReference type="PRINTS" id="PR01225">
    <property type="entry name" value="EXPANSNFAMLY"/>
</dbReference>
<gene>
    <name evidence="10" type="ORF">QN277_021319</name>
</gene>
<dbReference type="InterPro" id="IPR036749">
    <property type="entry name" value="Expansin_CBD_sf"/>
</dbReference>
<dbReference type="Gene3D" id="2.40.40.10">
    <property type="entry name" value="RlpA-like domain"/>
    <property type="match status" value="1"/>
</dbReference>
<proteinExistence type="inferred from homology"/>
<keyword evidence="2 7" id="KW-0134">Cell wall</keyword>
<comment type="function">
    <text evidence="7">Causes loosening and extension of plant cell walls by disrupting non-covalent bonding between cellulose microfibrils and matrix glucans. No enzymatic activity has been found.</text>
</comment>
<dbReference type="InterPro" id="IPR007112">
    <property type="entry name" value="Expansin/allergen_DPBB_dom"/>
</dbReference>
<comment type="similarity">
    <text evidence="1 7">Belongs to the expansin family. Expansin A subfamily.</text>
</comment>
<evidence type="ECO:0000256" key="7">
    <source>
        <dbReference type="RuleBase" id="RU365023"/>
    </source>
</evidence>
<dbReference type="InterPro" id="IPR009009">
    <property type="entry name" value="RlpA-like_DPBB"/>
</dbReference>
<dbReference type="Pfam" id="PF03330">
    <property type="entry name" value="DPBB_1"/>
    <property type="match status" value="1"/>
</dbReference>
<evidence type="ECO:0000256" key="5">
    <source>
        <dbReference type="ARBA" id="ARBA00023136"/>
    </source>
</evidence>
<feature type="domain" description="Expansin-like EG45" evidence="8">
    <location>
        <begin position="48"/>
        <end position="157"/>
    </location>
</feature>
<dbReference type="Pfam" id="PF01357">
    <property type="entry name" value="Expansin_C"/>
    <property type="match status" value="1"/>
</dbReference>
<dbReference type="Proteomes" id="UP001293593">
    <property type="component" value="Unassembled WGS sequence"/>
</dbReference>
<comment type="caution">
    <text evidence="10">The sequence shown here is derived from an EMBL/GenBank/DDBJ whole genome shotgun (WGS) entry which is preliminary data.</text>
</comment>
<protein>
    <recommendedName>
        <fullName evidence="7">Expansin</fullName>
    </recommendedName>
</protein>
<keyword evidence="5" id="KW-0472">Membrane</keyword>
<dbReference type="EMBL" id="JAWXYG010000005">
    <property type="protein sequence ID" value="KAK4272816.1"/>
    <property type="molecule type" value="Genomic_DNA"/>
</dbReference>
<dbReference type="PANTHER" id="PTHR31867">
    <property type="entry name" value="EXPANSIN-A15"/>
    <property type="match status" value="1"/>
</dbReference>
<dbReference type="GO" id="GO:0005576">
    <property type="term" value="C:extracellular region"/>
    <property type="evidence" value="ECO:0007669"/>
    <property type="project" value="InterPro"/>
</dbReference>
<evidence type="ECO:0000259" key="8">
    <source>
        <dbReference type="PROSITE" id="PS50842"/>
    </source>
</evidence>
<name>A0AAE1MTC7_9FABA</name>
<keyword evidence="6 7" id="KW-0961">Cell wall biogenesis/degradation</keyword>
<comment type="subcellular location">
    <subcellularLocation>
        <location evidence="7">Secreted</location>
        <location evidence="7">Cell wall</location>
    </subcellularLocation>
    <subcellularLocation>
        <location evidence="7">Membrane</location>
        <topology evidence="7">Peripheral membrane protein</topology>
    </subcellularLocation>
</comment>
<evidence type="ECO:0000256" key="1">
    <source>
        <dbReference type="ARBA" id="ARBA00005392"/>
    </source>
</evidence>
<reference evidence="10" key="1">
    <citation type="submission" date="2023-10" db="EMBL/GenBank/DDBJ databases">
        <title>Chromosome-level genome of the transformable northern wattle, Acacia crassicarpa.</title>
        <authorList>
            <person name="Massaro I."/>
            <person name="Sinha N.R."/>
            <person name="Poethig S."/>
            <person name="Leichty A.R."/>
        </authorList>
    </citation>
    <scope>NUCLEOTIDE SEQUENCE</scope>
    <source>
        <strain evidence="10">Acra3RX</strain>
        <tissue evidence="10">Leaf</tissue>
    </source>
</reference>
<keyword evidence="11" id="KW-1185">Reference proteome</keyword>
<dbReference type="InterPro" id="IPR002963">
    <property type="entry name" value="Expansin"/>
</dbReference>
<dbReference type="SMART" id="SM00837">
    <property type="entry name" value="DPBB_1"/>
    <property type="match status" value="1"/>
</dbReference>
<feature type="chain" id="PRO_5041780598" description="Expansin" evidence="7">
    <location>
        <begin position="27"/>
        <end position="252"/>
    </location>
</feature>
<dbReference type="PROSITE" id="PS50842">
    <property type="entry name" value="EXPANSIN_EG45"/>
    <property type="match status" value="1"/>
</dbReference>
<dbReference type="GO" id="GO:0009653">
    <property type="term" value="P:anatomical structure morphogenesis"/>
    <property type="evidence" value="ECO:0007669"/>
    <property type="project" value="UniProtKB-ARBA"/>
</dbReference>
<dbReference type="AlphaFoldDB" id="A0AAE1MTC7"/>
<dbReference type="CDD" id="cd22274">
    <property type="entry name" value="DPBB_EXPA_N"/>
    <property type="match status" value="1"/>
</dbReference>
<evidence type="ECO:0000256" key="2">
    <source>
        <dbReference type="ARBA" id="ARBA00022512"/>
    </source>
</evidence>